<comment type="caution">
    <text evidence="1">The sequence shown here is derived from an EMBL/GenBank/DDBJ whole genome shotgun (WGS) entry which is preliminary data.</text>
</comment>
<keyword evidence="2" id="KW-1185">Reference proteome</keyword>
<dbReference type="SUPFAM" id="SSF51905">
    <property type="entry name" value="FAD/NAD(P)-binding domain"/>
    <property type="match status" value="1"/>
</dbReference>
<dbReference type="EMBL" id="BSBI01000014">
    <property type="protein sequence ID" value="GLF98295.1"/>
    <property type="molecule type" value="Genomic_DNA"/>
</dbReference>
<organism evidence="1 2">
    <name type="scientific">Streptomyces yaizuensis</name>
    <dbReference type="NCBI Taxonomy" id="2989713"/>
    <lineage>
        <taxon>Bacteria</taxon>
        <taxon>Bacillati</taxon>
        <taxon>Actinomycetota</taxon>
        <taxon>Actinomycetes</taxon>
        <taxon>Kitasatosporales</taxon>
        <taxon>Streptomycetaceae</taxon>
        <taxon>Streptomyces</taxon>
    </lineage>
</organism>
<evidence type="ECO:0000313" key="1">
    <source>
        <dbReference type="EMBL" id="GLF98295.1"/>
    </source>
</evidence>
<name>A0ABQ5P6T3_9ACTN</name>
<dbReference type="Gene3D" id="3.30.9.100">
    <property type="match status" value="1"/>
</dbReference>
<dbReference type="RefSeq" id="WP_323450281.1">
    <property type="nucleotide sequence ID" value="NZ_BSBI01000014.1"/>
</dbReference>
<evidence type="ECO:0000313" key="2">
    <source>
        <dbReference type="Proteomes" id="UP001291653"/>
    </source>
</evidence>
<gene>
    <name evidence="1" type="ORF">SYYSPA8_28380</name>
</gene>
<accession>A0ABQ5P6T3</accession>
<dbReference type="Proteomes" id="UP001291653">
    <property type="component" value="Unassembled WGS sequence"/>
</dbReference>
<sequence>MTRPSRTASVQPRRAVVIGGGVAGMLAAAALDGFADEITVVERDVLPPGPEPRKSLPQARHTHLLWSGGVRAFEELLPGITTRWLAAGARRIALPTGLVTLSSKGWIRRWPEMQFMLACTRDLLDWVVRERVLELPAVSVLQGHTVRGLTGTAGRVTGVRVGGPDAQELSLPADLVVDACGRGSRAPAWLRDLGVGDVEEARVDSGLVYATRLYRAPAGSEDFPVVNVQSDPGRPVPGRTATLVPVEGGRWMVTLSGTRGGEPPAEPEAFEAFARDAVRHPVVGELISRTEPLGDVVLSRSTVNRRRYFERVPHWPEGFIAAGDSVATYNPVYGQGMTVAAQGLVGLRGLLGRLALDAPGLAPVAQRFIAGPVGTAWDLATGQDILYPGAVGRRPGPGTGLAHRYVDRLVRAATGRARLTRAFIDVITLSRPVASWLHPDVVVGVVRGPGRRPLTGPPLTAEELRIARSGSRAAM</sequence>
<protein>
    <submittedName>
        <fullName evidence="1">FAD-dependent oxidoreductase</fullName>
    </submittedName>
</protein>
<dbReference type="Gene3D" id="3.50.50.60">
    <property type="entry name" value="FAD/NAD(P)-binding domain"/>
    <property type="match status" value="1"/>
</dbReference>
<dbReference type="PANTHER" id="PTHR43422:SF3">
    <property type="entry name" value="THIAMINE THIAZOLE SYNTHASE"/>
    <property type="match status" value="1"/>
</dbReference>
<proteinExistence type="predicted"/>
<reference evidence="1 2" key="1">
    <citation type="submission" date="2022-10" db="EMBL/GenBank/DDBJ databases">
        <title>Draft genome sequence of Streptomyces sp. YSPA8.</title>
        <authorList>
            <person name="Moriuchi R."/>
            <person name="Dohra H."/>
            <person name="Yamamura H."/>
            <person name="Kodani S."/>
        </authorList>
    </citation>
    <scope>NUCLEOTIDE SEQUENCE [LARGE SCALE GENOMIC DNA]</scope>
    <source>
        <strain evidence="1 2">YSPA8</strain>
    </source>
</reference>
<dbReference type="InterPro" id="IPR036188">
    <property type="entry name" value="FAD/NAD-bd_sf"/>
</dbReference>
<dbReference type="PANTHER" id="PTHR43422">
    <property type="entry name" value="THIAMINE THIAZOLE SYNTHASE"/>
    <property type="match status" value="1"/>
</dbReference>